<keyword evidence="3" id="KW-1185">Reference proteome</keyword>
<evidence type="ECO:0000313" key="2">
    <source>
        <dbReference type="EMBL" id="UYG53504.1"/>
    </source>
</evidence>
<geneLocation type="plasmid" evidence="2 3">
    <name>unnamed1</name>
</geneLocation>
<dbReference type="RefSeq" id="WP_231043629.1">
    <property type="nucleotide sequence ID" value="NZ_CP106882.1"/>
</dbReference>
<accession>A0ABY6GEI2</accession>
<sequence>MTAIDMRPSGGSALASSLIAHTTKGSESSEEGSSENSGTMVMNSGTVVARSVEGSSVASFAPGTAIMGSALGTAMQGSGAPRAQFDFMQAINFTEFRSVPAPTLEQREAWPADPSPVLVRQARYGALPSAAALPSPNKLTTPEATFREVIRGLPTVDQFTRVVPLKTPTFLESVKRLFGLDKAATEYGKVLTALGRYHDSCNQTTGGNGVATKFWLDELAKTVDDYGKSGAQGSLDGKMINELRQQIDGESNTLKSLQAQLKDGPGLPKGANFSHALAFIRDGISLQDMVRLIDKGLELDQIPEAQALLESEERSIPQRNYINILVELDHYQDAFAAHTLQESERTPTAQTIEDAAKLLEKLQTTTEKYLQVGTSGDPHTQAIKDLRDQLSLEHRVLSDLVSELKMGTALPEGADLSRAVAFAREGISLKDMDRFMASGMSPAEARKQLDTEKSDRVRSQLSNLAPEQKQALLDSFSTDEIVLLETSGLGIEGGHAYRVLDLPITSQTIVHADEQEVGSMLPLGAGACNEVYSARYSTPAGIVQGVFKPLRNKESAGLTMKLGIDSQLAKIGNRNLCTQDVARALDFDVVGHCQIGYRQEPGKPLELGLIMARAAGKPAADTPLEVFHLPQVRRNITQLNLLDAVCGQGDRHYNNYFIDESTGKVTGIDNDLCFGQATMDGNHIAQGANAKRDTGFRGTKMPELIDTNMAKAIRSLTPERLAAILGDKLSSAEMEAAKKRLLSVQKHVDGLQERGQIVTPEEFDARDEIGKLQNADNSYVGRDAENASWLLKVRERSSLLPTSEMSVET</sequence>
<keyword evidence="2" id="KW-0614">Plasmid</keyword>
<reference evidence="2" key="1">
    <citation type="submission" date="2022-09" db="EMBL/GenBank/DDBJ databases">
        <title>The complete genome of Acidovorax sp. 5MLIR.</title>
        <authorList>
            <person name="Liu L."/>
            <person name="Yue J."/>
            <person name="Yang F."/>
            <person name="Yuan J."/>
            <person name="Li L."/>
        </authorList>
    </citation>
    <scope>NUCLEOTIDE SEQUENCE</scope>
    <source>
        <strain evidence="2">5MLIR</strain>
        <plasmid evidence="2">unnamed1</plasmid>
    </source>
</reference>
<gene>
    <name evidence="2" type="ORF">M9799_19245</name>
</gene>
<proteinExistence type="predicted"/>
<dbReference type="EMBL" id="CP106882">
    <property type="protein sequence ID" value="UYG53504.1"/>
    <property type="molecule type" value="Genomic_DNA"/>
</dbReference>
<protein>
    <submittedName>
        <fullName evidence="2">Phosphatidylinositol 4-kinase</fullName>
    </submittedName>
</protein>
<organism evidence="2 3">
    <name type="scientific">Comamonas endophytica</name>
    <dbReference type="NCBI Taxonomy" id="2949090"/>
    <lineage>
        <taxon>Bacteria</taxon>
        <taxon>Pseudomonadati</taxon>
        <taxon>Pseudomonadota</taxon>
        <taxon>Betaproteobacteria</taxon>
        <taxon>Burkholderiales</taxon>
        <taxon>Comamonadaceae</taxon>
        <taxon>Comamonas</taxon>
    </lineage>
</organism>
<evidence type="ECO:0000256" key="1">
    <source>
        <dbReference type="SAM" id="MobiDB-lite"/>
    </source>
</evidence>
<feature type="region of interest" description="Disordered" evidence="1">
    <location>
        <begin position="19"/>
        <end position="40"/>
    </location>
</feature>
<name>A0ABY6GEI2_9BURK</name>
<dbReference type="Proteomes" id="UP001162800">
    <property type="component" value="Plasmid unnamed1"/>
</dbReference>
<evidence type="ECO:0000313" key="3">
    <source>
        <dbReference type="Proteomes" id="UP001162800"/>
    </source>
</evidence>